<dbReference type="CDD" id="cd00093">
    <property type="entry name" value="HTH_XRE"/>
    <property type="match status" value="1"/>
</dbReference>
<organism evidence="2 3">
    <name type="scientific">Arthrobacter burdickii</name>
    <dbReference type="NCBI Taxonomy" id="3035920"/>
    <lineage>
        <taxon>Bacteria</taxon>
        <taxon>Bacillati</taxon>
        <taxon>Actinomycetota</taxon>
        <taxon>Actinomycetes</taxon>
        <taxon>Micrococcales</taxon>
        <taxon>Micrococcaceae</taxon>
        <taxon>Arthrobacter</taxon>
    </lineage>
</organism>
<dbReference type="Proteomes" id="UP001174209">
    <property type="component" value="Unassembled WGS sequence"/>
</dbReference>
<keyword evidence="3" id="KW-1185">Reference proteome</keyword>
<feature type="domain" description="HTH cro/C1-type" evidence="1">
    <location>
        <begin position="1"/>
        <end position="35"/>
    </location>
</feature>
<sequence length="54" mass="5618">MSKAVVSKIETASTSCSLTTLRRLADGLGIPVTVLFAAPTRTGTLHSRSMGRAV</sequence>
<dbReference type="InterPro" id="IPR001387">
    <property type="entry name" value="Cro/C1-type_HTH"/>
</dbReference>
<name>A0ABT8K0K4_9MICC</name>
<dbReference type="RefSeq" id="WP_301224705.1">
    <property type="nucleotide sequence ID" value="NZ_JAROCG010000001.1"/>
</dbReference>
<dbReference type="Gene3D" id="1.10.260.40">
    <property type="entry name" value="lambda repressor-like DNA-binding domains"/>
    <property type="match status" value="1"/>
</dbReference>
<evidence type="ECO:0000313" key="3">
    <source>
        <dbReference type="Proteomes" id="UP001174209"/>
    </source>
</evidence>
<gene>
    <name evidence="2" type="ORF">P5G52_03455</name>
</gene>
<dbReference type="SUPFAM" id="SSF47413">
    <property type="entry name" value="lambda repressor-like DNA-binding domains"/>
    <property type="match status" value="1"/>
</dbReference>
<accession>A0ABT8K0K4</accession>
<dbReference type="PROSITE" id="PS50943">
    <property type="entry name" value="HTH_CROC1"/>
    <property type="match status" value="1"/>
</dbReference>
<evidence type="ECO:0000313" key="2">
    <source>
        <dbReference type="EMBL" id="MDN4609914.1"/>
    </source>
</evidence>
<comment type="caution">
    <text evidence="2">The sequence shown here is derived from an EMBL/GenBank/DDBJ whole genome shotgun (WGS) entry which is preliminary data.</text>
</comment>
<dbReference type="InterPro" id="IPR010982">
    <property type="entry name" value="Lambda_DNA-bd_dom_sf"/>
</dbReference>
<proteinExistence type="predicted"/>
<reference evidence="2" key="1">
    <citation type="submission" date="2023-06" db="EMBL/GenBank/DDBJ databases">
        <title>MT1 and MT2 Draft Genomes of Novel Species.</title>
        <authorList>
            <person name="Venkateswaran K."/>
        </authorList>
    </citation>
    <scope>NUCLEOTIDE SEQUENCE</scope>
    <source>
        <strain evidence="2">IIF3SC-B10</strain>
    </source>
</reference>
<dbReference type="EMBL" id="JAROCG010000001">
    <property type="protein sequence ID" value="MDN4609914.1"/>
    <property type="molecule type" value="Genomic_DNA"/>
</dbReference>
<evidence type="ECO:0000259" key="1">
    <source>
        <dbReference type="PROSITE" id="PS50943"/>
    </source>
</evidence>
<protein>
    <submittedName>
        <fullName evidence="2">Helix-turn-helix transcriptional regulator</fullName>
    </submittedName>
</protein>